<dbReference type="AlphaFoldDB" id="A0A7I8LL65"/>
<proteinExistence type="predicted"/>
<dbReference type="GO" id="GO:0009506">
    <property type="term" value="C:plasmodesma"/>
    <property type="evidence" value="ECO:0007669"/>
    <property type="project" value="TreeGrafter"/>
</dbReference>
<evidence type="ECO:0000313" key="4">
    <source>
        <dbReference type="Proteomes" id="UP000663760"/>
    </source>
</evidence>
<dbReference type="GO" id="GO:0006457">
    <property type="term" value="P:protein folding"/>
    <property type="evidence" value="ECO:0007669"/>
    <property type="project" value="TreeGrafter"/>
</dbReference>
<protein>
    <submittedName>
        <fullName evidence="3">Uncharacterized protein</fullName>
    </submittedName>
</protein>
<evidence type="ECO:0000256" key="1">
    <source>
        <dbReference type="ARBA" id="ARBA00023186"/>
    </source>
</evidence>
<accession>A0A7I8LL65</accession>
<dbReference type="Proteomes" id="UP000663760">
    <property type="component" value="Chromosome 18"/>
</dbReference>
<dbReference type="PANTHER" id="PTHR33322:SF3">
    <property type="entry name" value="BAG FAMILY MOLECULAR CHAPERONE REGULATOR 7"/>
    <property type="match status" value="1"/>
</dbReference>
<dbReference type="PANTHER" id="PTHR33322">
    <property type="entry name" value="BAG DOMAIN CONTAINING PROTEIN, EXPRESSED"/>
    <property type="match status" value="1"/>
</dbReference>
<dbReference type="EMBL" id="LR746281">
    <property type="protein sequence ID" value="CAA7410821.1"/>
    <property type="molecule type" value="Genomic_DNA"/>
</dbReference>
<keyword evidence="4" id="KW-1185">Reference proteome</keyword>
<keyword evidence="1" id="KW-0143">Chaperone</keyword>
<sequence>MSFYRRLEFLESPYSVLYGEASIRRPALLPFFSSFLCEQEELLDLAIAAPLDLPRRCLPPYAPPPLAPPLSPLDLFESAADLIQIGRLQERAEAELYLRSLSDRVAALELGFHRAPPSSSAAAGDRKYTWTTEIKAPRGDGGVDRKYKLVAEAAAGGERKVKWTAELQGKDKASRTYSFQASSAPAAGEAEKKKKTKNKKIAKEKDGNEGRTRLVEISDGIDHGAAVLRQAFARRAWGEGKKKELSPRDAAVLIQMSFRDYLIRRSQVLRGLRDLAVAKAKLREIRALFSNFSYRQRIAKDAEERQRFSERIIVLLLTIEAIEGADYMVRAARRSMVDELEAILEIVDPQPPGTLGFLRRRKFDLPGGVASREIALGVAEVVQMLNDGEAAA</sequence>
<organism evidence="3 4">
    <name type="scientific">Spirodela intermedia</name>
    <name type="common">Intermediate duckweed</name>
    <dbReference type="NCBI Taxonomy" id="51605"/>
    <lineage>
        <taxon>Eukaryota</taxon>
        <taxon>Viridiplantae</taxon>
        <taxon>Streptophyta</taxon>
        <taxon>Embryophyta</taxon>
        <taxon>Tracheophyta</taxon>
        <taxon>Spermatophyta</taxon>
        <taxon>Magnoliopsida</taxon>
        <taxon>Liliopsida</taxon>
        <taxon>Araceae</taxon>
        <taxon>Lemnoideae</taxon>
        <taxon>Spirodela</taxon>
    </lineage>
</organism>
<dbReference type="OrthoDB" id="747353at2759"/>
<reference evidence="3" key="1">
    <citation type="submission" date="2020-02" db="EMBL/GenBank/DDBJ databases">
        <authorList>
            <person name="Scholz U."/>
            <person name="Mascher M."/>
            <person name="Fiebig A."/>
        </authorList>
    </citation>
    <scope>NUCLEOTIDE SEQUENCE</scope>
</reference>
<dbReference type="InterPro" id="IPR040400">
    <property type="entry name" value="BAG5/6/7/8"/>
</dbReference>
<name>A0A7I8LL65_SPIIN</name>
<evidence type="ECO:0000313" key="3">
    <source>
        <dbReference type="EMBL" id="CAA7410821.1"/>
    </source>
</evidence>
<evidence type="ECO:0000256" key="2">
    <source>
        <dbReference type="SAM" id="MobiDB-lite"/>
    </source>
</evidence>
<feature type="region of interest" description="Disordered" evidence="2">
    <location>
        <begin position="174"/>
        <end position="207"/>
    </location>
</feature>
<gene>
    <name evidence="3" type="ORF">SI8410_18021499</name>
</gene>